<evidence type="ECO:0000256" key="3">
    <source>
        <dbReference type="ARBA" id="ARBA00022490"/>
    </source>
</evidence>
<organism evidence="13 14">
    <name type="scientific">Hippea maritima (strain ATCC 700847 / DSM 10411 / MH2)</name>
    <dbReference type="NCBI Taxonomy" id="760142"/>
    <lineage>
        <taxon>Bacteria</taxon>
        <taxon>Pseudomonadati</taxon>
        <taxon>Campylobacterota</taxon>
        <taxon>Desulfurellia</taxon>
        <taxon>Desulfurellales</taxon>
        <taxon>Hippeaceae</taxon>
        <taxon>Hippea</taxon>
    </lineage>
</organism>
<name>F2LWL5_HIPMA</name>
<dbReference type="FunFam" id="3.40.50.12160:FF:000003">
    <property type="entry name" value="CDK5 regulatory subunit-associated protein 1"/>
    <property type="match status" value="1"/>
</dbReference>
<dbReference type="CDD" id="cd01335">
    <property type="entry name" value="Radical_SAM"/>
    <property type="match status" value="1"/>
</dbReference>
<comment type="catalytic activity">
    <reaction evidence="9">
        <text>L-aspartate(89)-[ribosomal protein uS12]-hydrogen + (sulfur carrier)-SH + AH2 + 2 S-adenosyl-L-methionine = 3-methylsulfanyl-L-aspartate(89)-[ribosomal protein uS12]-hydrogen + (sulfur carrier)-H + 5'-deoxyadenosine + L-methionine + A + S-adenosyl-L-homocysteine + 2 H(+)</text>
        <dbReference type="Rhea" id="RHEA:37087"/>
        <dbReference type="Rhea" id="RHEA-COMP:10460"/>
        <dbReference type="Rhea" id="RHEA-COMP:10461"/>
        <dbReference type="Rhea" id="RHEA-COMP:14737"/>
        <dbReference type="Rhea" id="RHEA-COMP:14739"/>
        <dbReference type="ChEBI" id="CHEBI:13193"/>
        <dbReference type="ChEBI" id="CHEBI:15378"/>
        <dbReference type="ChEBI" id="CHEBI:17319"/>
        <dbReference type="ChEBI" id="CHEBI:17499"/>
        <dbReference type="ChEBI" id="CHEBI:29917"/>
        <dbReference type="ChEBI" id="CHEBI:29961"/>
        <dbReference type="ChEBI" id="CHEBI:57844"/>
        <dbReference type="ChEBI" id="CHEBI:57856"/>
        <dbReference type="ChEBI" id="CHEBI:59789"/>
        <dbReference type="ChEBI" id="CHEBI:64428"/>
        <dbReference type="ChEBI" id="CHEBI:73599"/>
        <dbReference type="EC" id="2.8.4.4"/>
    </reaction>
</comment>
<evidence type="ECO:0000313" key="14">
    <source>
        <dbReference type="Proteomes" id="UP000008139"/>
    </source>
</evidence>
<keyword evidence="8 9" id="KW-0411">Iron-sulfur</keyword>
<dbReference type="OrthoDB" id="9805215at2"/>
<evidence type="ECO:0000256" key="9">
    <source>
        <dbReference type="HAMAP-Rule" id="MF_01865"/>
    </source>
</evidence>
<dbReference type="InterPro" id="IPR002792">
    <property type="entry name" value="TRAM_dom"/>
</dbReference>
<evidence type="ECO:0000259" key="12">
    <source>
        <dbReference type="PROSITE" id="PS51918"/>
    </source>
</evidence>
<dbReference type="NCBIfam" id="TIGR01125">
    <property type="entry name" value="30S ribosomal protein S12 methylthiotransferase RimO"/>
    <property type="match status" value="1"/>
</dbReference>
<dbReference type="EC" id="2.8.4.4" evidence="9"/>
<dbReference type="GO" id="GO:0035599">
    <property type="term" value="F:aspartic acid methylthiotransferase activity"/>
    <property type="evidence" value="ECO:0007669"/>
    <property type="project" value="TreeGrafter"/>
</dbReference>
<reference evidence="13 14" key="1">
    <citation type="journal article" date="2011" name="Stand. Genomic Sci.">
        <title>Complete genome sequence of the thermophilic sulfur-reducer Hippea maritima type strain (MH(2)).</title>
        <authorList>
            <person name="Huntemann M."/>
            <person name="Lu M."/>
            <person name="Nolan M."/>
            <person name="Lapidus A."/>
            <person name="Lucas S."/>
            <person name="Hammon N."/>
            <person name="Deshpande S."/>
            <person name="Cheng J.F."/>
            <person name="Tapia R."/>
            <person name="Han C."/>
            <person name="Goodwin L."/>
            <person name="Pitluck S."/>
            <person name="Liolios K."/>
            <person name="Pagani I."/>
            <person name="Ivanova N."/>
            <person name="Ovchinikova G."/>
            <person name="Pati A."/>
            <person name="Chen A."/>
            <person name="Palaniappan K."/>
            <person name="Land M."/>
            <person name="Hauser L."/>
            <person name="Jeffries C.D."/>
            <person name="Detter J.C."/>
            <person name="Brambilla E.M."/>
            <person name="Rohde M."/>
            <person name="Spring S."/>
            <person name="Goker M."/>
            <person name="Woyke T."/>
            <person name="Bristow J."/>
            <person name="Eisen J.A."/>
            <person name="Markowitz V."/>
            <person name="Hugenholtz P."/>
            <person name="Kyrpides N.C."/>
            <person name="Klenk H.P."/>
            <person name="Mavromatis K."/>
        </authorList>
    </citation>
    <scope>NUCLEOTIDE SEQUENCE [LARGE SCALE GENOMIC DNA]</scope>
    <source>
        <strain evidence="14">ATCC 700847 / DSM 10411 / MH2</strain>
    </source>
</reference>
<keyword evidence="5 9" id="KW-0949">S-adenosyl-L-methionine</keyword>
<dbReference type="GO" id="GO:0051539">
    <property type="term" value="F:4 iron, 4 sulfur cluster binding"/>
    <property type="evidence" value="ECO:0007669"/>
    <property type="project" value="UniProtKB-UniRule"/>
</dbReference>
<dbReference type="InterPro" id="IPR038135">
    <property type="entry name" value="Methylthiotransferase_N_sf"/>
</dbReference>
<feature type="binding site" evidence="9">
    <location>
        <position position="143"/>
    </location>
    <ligand>
        <name>[4Fe-4S] cluster</name>
        <dbReference type="ChEBI" id="CHEBI:49883"/>
        <label>2</label>
        <note>4Fe-4S-S-AdoMet</note>
    </ligand>
</feature>
<dbReference type="InterPro" id="IPR020612">
    <property type="entry name" value="Methylthiotransferase_CS"/>
</dbReference>
<keyword evidence="13" id="KW-0687">Ribonucleoprotein</keyword>
<dbReference type="PROSITE" id="PS51449">
    <property type="entry name" value="MTTASE_N"/>
    <property type="match status" value="1"/>
</dbReference>
<evidence type="ECO:0000256" key="5">
    <source>
        <dbReference type="ARBA" id="ARBA00022691"/>
    </source>
</evidence>
<dbReference type="PROSITE" id="PS50926">
    <property type="entry name" value="TRAM"/>
    <property type="match status" value="1"/>
</dbReference>
<comment type="function">
    <text evidence="1">Catalyzes the methylthiolation of N6-(dimethylallyl)adenosine (i(6)A), leading to the formation of 2-methylthio-N6-(dimethylallyl)adenosine (ms(2)i(6)A) at position 37 in tRNAs that read codons beginning with uridine.</text>
</comment>
<dbReference type="RefSeq" id="WP_013682161.1">
    <property type="nucleotide sequence ID" value="NC_015318.1"/>
</dbReference>
<evidence type="ECO:0000256" key="2">
    <source>
        <dbReference type="ARBA" id="ARBA00022485"/>
    </source>
</evidence>
<feature type="binding site" evidence="9">
    <location>
        <position position="80"/>
    </location>
    <ligand>
        <name>[4Fe-4S] cluster</name>
        <dbReference type="ChEBI" id="CHEBI:49883"/>
        <label>1</label>
    </ligand>
</feature>
<dbReference type="InParanoid" id="F2LWL5"/>
<dbReference type="Gene3D" id="3.40.50.12160">
    <property type="entry name" value="Methylthiotransferase, N-terminal domain"/>
    <property type="match status" value="1"/>
</dbReference>
<feature type="binding site" evidence="9">
    <location>
        <position position="10"/>
    </location>
    <ligand>
        <name>[4Fe-4S] cluster</name>
        <dbReference type="ChEBI" id="CHEBI:49883"/>
        <label>1</label>
    </ligand>
</feature>
<dbReference type="Pfam" id="PF04055">
    <property type="entry name" value="Radical_SAM"/>
    <property type="match status" value="1"/>
</dbReference>
<keyword evidence="3 9" id="KW-0963">Cytoplasm</keyword>
<keyword evidence="7 9" id="KW-0408">Iron</keyword>
<dbReference type="InterPro" id="IPR006638">
    <property type="entry name" value="Elp3/MiaA/NifB-like_rSAM"/>
</dbReference>
<dbReference type="HAMAP" id="MF_01865">
    <property type="entry name" value="MTTase_RimO"/>
    <property type="match status" value="1"/>
</dbReference>
<evidence type="ECO:0000259" key="10">
    <source>
        <dbReference type="PROSITE" id="PS50926"/>
    </source>
</evidence>
<dbReference type="NCBIfam" id="TIGR00089">
    <property type="entry name" value="MiaB/RimO family radical SAM methylthiotransferase"/>
    <property type="match status" value="1"/>
</dbReference>
<accession>F2LWL5</accession>
<comment type="subcellular location">
    <subcellularLocation>
        <location evidence="9">Cytoplasm</location>
    </subcellularLocation>
</comment>
<comment type="similarity">
    <text evidence="9">Belongs to the methylthiotransferase family. RimO subfamily.</text>
</comment>
<dbReference type="SMART" id="SM00729">
    <property type="entry name" value="Elp3"/>
    <property type="match status" value="1"/>
</dbReference>
<dbReference type="EMBL" id="CP002606">
    <property type="protein sequence ID" value="AEA34124.1"/>
    <property type="molecule type" value="Genomic_DNA"/>
</dbReference>
<feature type="binding site" evidence="9">
    <location>
        <position position="147"/>
    </location>
    <ligand>
        <name>[4Fe-4S] cluster</name>
        <dbReference type="ChEBI" id="CHEBI:49883"/>
        <label>2</label>
        <note>4Fe-4S-S-AdoMet</note>
    </ligand>
</feature>
<feature type="domain" description="Radical SAM core" evidence="12">
    <location>
        <begin position="129"/>
        <end position="361"/>
    </location>
</feature>
<keyword evidence="13" id="KW-0689">Ribosomal protein</keyword>
<feature type="binding site" evidence="9">
    <location>
        <position position="46"/>
    </location>
    <ligand>
        <name>[4Fe-4S] cluster</name>
        <dbReference type="ChEBI" id="CHEBI:49883"/>
        <label>1</label>
    </ligand>
</feature>
<comment type="cofactor">
    <cofactor evidence="9">
        <name>[4Fe-4S] cluster</name>
        <dbReference type="ChEBI" id="CHEBI:49883"/>
    </cofactor>
    <text evidence="9">Binds 2 [4Fe-4S] clusters. One cluster is coordinated with 3 cysteines and an exchangeable S-adenosyl-L-methionine.</text>
</comment>
<dbReference type="Gene3D" id="3.80.30.20">
    <property type="entry name" value="tm_1862 like domain"/>
    <property type="match status" value="1"/>
</dbReference>
<dbReference type="AlphaFoldDB" id="F2LWL5"/>
<dbReference type="STRING" id="760142.Hipma_1162"/>
<evidence type="ECO:0000256" key="4">
    <source>
        <dbReference type="ARBA" id="ARBA00022679"/>
    </source>
</evidence>
<dbReference type="GO" id="GO:0046872">
    <property type="term" value="F:metal ion binding"/>
    <property type="evidence" value="ECO:0007669"/>
    <property type="project" value="UniProtKB-KW"/>
</dbReference>
<dbReference type="InterPro" id="IPR023404">
    <property type="entry name" value="rSAM_horseshoe"/>
</dbReference>
<evidence type="ECO:0000256" key="8">
    <source>
        <dbReference type="ARBA" id="ARBA00023014"/>
    </source>
</evidence>
<dbReference type="GO" id="GO:0006400">
    <property type="term" value="P:tRNA modification"/>
    <property type="evidence" value="ECO:0007669"/>
    <property type="project" value="InterPro"/>
</dbReference>
<dbReference type="InterPro" id="IPR058240">
    <property type="entry name" value="rSAM_sf"/>
</dbReference>
<dbReference type="Gene3D" id="2.40.50.140">
    <property type="entry name" value="Nucleic acid-binding proteins"/>
    <property type="match status" value="1"/>
</dbReference>
<evidence type="ECO:0000259" key="11">
    <source>
        <dbReference type="PROSITE" id="PS51449"/>
    </source>
</evidence>
<dbReference type="PANTHER" id="PTHR43837:SF1">
    <property type="entry name" value="RIBOSOMAL PROTEIN US12 METHYLTHIOTRANSFERASE RIMO"/>
    <property type="match status" value="1"/>
</dbReference>
<protein>
    <recommendedName>
        <fullName evidence="9">Ribosomal protein uS12 methylthiotransferase RimO</fullName>
        <shortName evidence="9">uS12 MTTase</shortName>
        <shortName evidence="9">uS12 methylthiotransferase</shortName>
        <ecNumber evidence="9">2.8.4.4</ecNumber>
    </recommendedName>
    <alternativeName>
        <fullName evidence="9">Ribosomal protein uS12 (aspartate-C(3))-methylthiotransferase</fullName>
    </alternativeName>
    <alternativeName>
        <fullName evidence="9">Ribosome maturation factor RimO</fullName>
    </alternativeName>
</protein>
<dbReference type="SFLD" id="SFLDG01061">
    <property type="entry name" value="methylthiotransferase"/>
    <property type="match status" value="1"/>
</dbReference>
<dbReference type="InterPro" id="IPR012340">
    <property type="entry name" value="NA-bd_OB-fold"/>
</dbReference>
<dbReference type="PANTHER" id="PTHR43837">
    <property type="entry name" value="RIBOSOMAL PROTEIN S12 METHYLTHIOTRANSFERASE RIMO"/>
    <property type="match status" value="1"/>
</dbReference>
<dbReference type="InterPro" id="IPR005839">
    <property type="entry name" value="Methylthiotransferase"/>
</dbReference>
<comment type="function">
    <text evidence="9">Catalyzes the methylthiolation of an aspartic acid residue of ribosomal protein uS12.</text>
</comment>
<keyword evidence="14" id="KW-1185">Reference proteome</keyword>
<dbReference type="FunCoup" id="F2LWL5">
    <property type="interactions" value="325"/>
</dbReference>
<dbReference type="SFLD" id="SFLDF00274">
    <property type="entry name" value="ribosomal_protein_S12_methylth"/>
    <property type="match status" value="1"/>
</dbReference>
<dbReference type="KEGG" id="hmr:Hipma_1162"/>
<dbReference type="eggNOG" id="COG0621">
    <property type="taxonomic scope" value="Bacteria"/>
</dbReference>
<keyword evidence="4 9" id="KW-0808">Transferase</keyword>
<dbReference type="FunFam" id="3.80.30.20:FF:000001">
    <property type="entry name" value="tRNA-2-methylthio-N(6)-dimethylallyladenosine synthase 2"/>
    <property type="match status" value="1"/>
</dbReference>
<feature type="binding site" evidence="9">
    <location>
        <position position="150"/>
    </location>
    <ligand>
        <name>[4Fe-4S] cluster</name>
        <dbReference type="ChEBI" id="CHEBI:49883"/>
        <label>2</label>
        <note>4Fe-4S-S-AdoMet</note>
    </ligand>
</feature>
<keyword evidence="6 9" id="KW-0479">Metal-binding</keyword>
<dbReference type="InterPro" id="IPR007197">
    <property type="entry name" value="rSAM"/>
</dbReference>
<dbReference type="InterPro" id="IPR013848">
    <property type="entry name" value="Methylthiotransferase_N"/>
</dbReference>
<gene>
    <name evidence="9" type="primary">rimO</name>
    <name evidence="13" type="ordered locus">Hipma_1162</name>
</gene>
<feature type="domain" description="MTTase N-terminal" evidence="11">
    <location>
        <begin position="1"/>
        <end position="117"/>
    </location>
</feature>
<dbReference type="SUPFAM" id="SSF102114">
    <property type="entry name" value="Radical SAM enzymes"/>
    <property type="match status" value="1"/>
</dbReference>
<feature type="domain" description="TRAM" evidence="10">
    <location>
        <begin position="362"/>
        <end position="426"/>
    </location>
</feature>
<dbReference type="SFLD" id="SFLDS00029">
    <property type="entry name" value="Radical_SAM"/>
    <property type="match status" value="1"/>
</dbReference>
<reference evidence="14" key="2">
    <citation type="submission" date="2011-03" db="EMBL/GenBank/DDBJ databases">
        <title>The complete genome of Hippea maritima DSM 10411.</title>
        <authorList>
            <consortium name="US DOE Joint Genome Institute (JGI-PGF)"/>
            <person name="Lucas S."/>
            <person name="Copeland A."/>
            <person name="Lapidus A."/>
            <person name="Bruce D."/>
            <person name="Goodwin L."/>
            <person name="Pitluck S."/>
            <person name="Peters L."/>
            <person name="Kyrpides N."/>
            <person name="Mavromatis K."/>
            <person name="Pagani I."/>
            <person name="Ivanova N."/>
            <person name="Mikhailova N."/>
            <person name="Lu M."/>
            <person name="Detter J.C."/>
            <person name="Tapia R."/>
            <person name="Han C."/>
            <person name="Land M."/>
            <person name="Hauser L."/>
            <person name="Markowitz V."/>
            <person name="Cheng J.-F."/>
            <person name="Hugenholtz P."/>
            <person name="Woyke T."/>
            <person name="Wu D."/>
            <person name="Spring S."/>
            <person name="Schroeder M."/>
            <person name="Brambilla E."/>
            <person name="Klenk H.-P."/>
            <person name="Eisen J.A."/>
        </authorList>
    </citation>
    <scope>NUCLEOTIDE SEQUENCE [LARGE SCALE GENOMIC DNA]</scope>
    <source>
        <strain evidence="14">ATCC 700847 / DSM 10411 / MH2</strain>
    </source>
</reference>
<dbReference type="Pfam" id="PF00919">
    <property type="entry name" value="UPF0004"/>
    <property type="match status" value="1"/>
</dbReference>
<dbReference type="PROSITE" id="PS01278">
    <property type="entry name" value="MTTASE_RADICAL"/>
    <property type="match status" value="1"/>
</dbReference>
<evidence type="ECO:0000256" key="7">
    <source>
        <dbReference type="ARBA" id="ARBA00023004"/>
    </source>
</evidence>
<dbReference type="InterPro" id="IPR005840">
    <property type="entry name" value="Ribosomal_uS12_MeSTrfase_RimO"/>
</dbReference>
<dbReference type="GO" id="GO:0005840">
    <property type="term" value="C:ribosome"/>
    <property type="evidence" value="ECO:0007669"/>
    <property type="project" value="UniProtKB-KW"/>
</dbReference>
<dbReference type="Pfam" id="PF18693">
    <property type="entry name" value="TRAM_2"/>
    <property type="match status" value="1"/>
</dbReference>
<dbReference type="Proteomes" id="UP000008139">
    <property type="component" value="Chromosome"/>
</dbReference>
<dbReference type="GO" id="GO:0103039">
    <property type="term" value="F:protein methylthiotransferase activity"/>
    <property type="evidence" value="ECO:0007669"/>
    <property type="project" value="UniProtKB-EC"/>
</dbReference>
<proteinExistence type="inferred from homology"/>
<keyword evidence="2 9" id="KW-0004">4Fe-4S</keyword>
<dbReference type="PROSITE" id="PS51918">
    <property type="entry name" value="RADICAL_SAM"/>
    <property type="match status" value="1"/>
</dbReference>
<evidence type="ECO:0000313" key="13">
    <source>
        <dbReference type="EMBL" id="AEA34124.1"/>
    </source>
</evidence>
<dbReference type="GO" id="GO:0005829">
    <property type="term" value="C:cytosol"/>
    <property type="evidence" value="ECO:0007669"/>
    <property type="project" value="TreeGrafter"/>
</dbReference>
<sequence length="429" mass="49082">MKIYIESLGCPKNTADSEYMLGILKTKGCIIADRPEQADVLMVNTCGFIEPAKEESIDTILELAQLKKNDPSKRLIVCGCLYERYRQQLKEELPEVDGFLGVNELDRISDVVLGRSHNLKKPYIHRHIIGPKHIGYLKIADGCSNRCTFCAIPLIKGGFKSRGIDELVEEAEVLADKGVRELYITAQDTTAYMFEKNRKNALVELLKKLDEIEGLSWVRLMYTYPSYVTDELIEFMSTARRIVRYIDMPFQHASDRVLDDMGRGYTVKDMEKLTDKLRLKVKGVAIRSTFIVGFPTEEEKDFDRLLDFLEYNQLDWAGFFKYYHEEGTQAFKNFYDMDEETKDDRLIEAQSLALSITEGINEKFVGEVLEVIVDEPAEDEGYWIGRSYRSAYEIDGVVLIKADNLKPGDFVKVKIEEVSNQADVVASLV</sequence>
<dbReference type="HOGENOM" id="CLU_018697_0_1_7"/>
<evidence type="ECO:0000256" key="6">
    <source>
        <dbReference type="ARBA" id="ARBA00022723"/>
    </source>
</evidence>
<dbReference type="SFLD" id="SFLDG01082">
    <property type="entry name" value="B12-binding_domain_containing"/>
    <property type="match status" value="1"/>
</dbReference>
<evidence type="ECO:0000256" key="1">
    <source>
        <dbReference type="ARBA" id="ARBA00003234"/>
    </source>
</evidence>